<gene>
    <name evidence="1" type="ORF">H5411_24825</name>
</gene>
<comment type="caution">
    <text evidence="1">The sequence shown here is derived from an EMBL/GenBank/DDBJ whole genome shotgun (WGS) entry which is preliminary data.</text>
</comment>
<name>A0A8E2B505_9PSEU</name>
<accession>A0A8E2B505</accession>
<dbReference type="AlphaFoldDB" id="A0A8E2B505"/>
<protein>
    <submittedName>
        <fullName evidence="1">Uncharacterized protein</fullName>
    </submittedName>
</protein>
<dbReference type="RefSeq" id="WP_183125182.1">
    <property type="nucleotide sequence ID" value="NZ_JACJHR010000037.1"/>
</dbReference>
<dbReference type="Proteomes" id="UP000550260">
    <property type="component" value="Unassembled WGS sequence"/>
</dbReference>
<reference evidence="1 2" key="1">
    <citation type="submission" date="2020-08" db="EMBL/GenBank/DDBJ databases">
        <title>Amycolatopsis echigonensis JCM 21831.</title>
        <authorList>
            <person name="Tedsree N."/>
            <person name="Kuncharoen N."/>
            <person name="Likhitwitayawuid K."/>
            <person name="Tanasupawat S."/>
        </authorList>
    </citation>
    <scope>NUCLEOTIDE SEQUENCE [LARGE SCALE GENOMIC DNA]</scope>
    <source>
        <strain evidence="1 2">JCM 21831</strain>
    </source>
</reference>
<sequence>MSTATTSASVAGRNRQVRFSGFPGMSPSEFIRRFFVDAQGIQPGELLTRIERTYVNGAPEQLALNGSTDT</sequence>
<dbReference type="EMBL" id="JACJHR010000037">
    <property type="protein sequence ID" value="MBB2502349.1"/>
    <property type="molecule type" value="Genomic_DNA"/>
</dbReference>
<evidence type="ECO:0000313" key="1">
    <source>
        <dbReference type="EMBL" id="MBB2502349.1"/>
    </source>
</evidence>
<proteinExistence type="predicted"/>
<organism evidence="1 2">
    <name type="scientific">Amycolatopsis echigonensis</name>
    <dbReference type="NCBI Taxonomy" id="2576905"/>
    <lineage>
        <taxon>Bacteria</taxon>
        <taxon>Bacillati</taxon>
        <taxon>Actinomycetota</taxon>
        <taxon>Actinomycetes</taxon>
        <taxon>Pseudonocardiales</taxon>
        <taxon>Pseudonocardiaceae</taxon>
        <taxon>Amycolatopsis</taxon>
    </lineage>
</organism>
<evidence type="ECO:0000313" key="2">
    <source>
        <dbReference type="Proteomes" id="UP000550260"/>
    </source>
</evidence>